<dbReference type="GO" id="GO:0003995">
    <property type="term" value="F:acyl-CoA dehydrogenase activity"/>
    <property type="evidence" value="ECO:0007669"/>
    <property type="project" value="InterPro"/>
</dbReference>
<evidence type="ECO:0000256" key="4">
    <source>
        <dbReference type="ARBA" id="ARBA00022827"/>
    </source>
</evidence>
<evidence type="ECO:0000313" key="9">
    <source>
        <dbReference type="EMBL" id="SUZ73441.1"/>
    </source>
</evidence>
<evidence type="ECO:0000259" key="7">
    <source>
        <dbReference type="Pfam" id="PF02770"/>
    </source>
</evidence>
<dbReference type="Gene3D" id="6.10.250.600">
    <property type="match status" value="1"/>
</dbReference>
<evidence type="ECO:0000259" key="8">
    <source>
        <dbReference type="Pfam" id="PF18158"/>
    </source>
</evidence>
<dbReference type="InterPro" id="IPR009100">
    <property type="entry name" value="AcylCoA_DH/oxidase_NM_dom_sf"/>
</dbReference>
<evidence type="ECO:0000256" key="3">
    <source>
        <dbReference type="ARBA" id="ARBA00022630"/>
    </source>
</evidence>
<dbReference type="EMBL" id="UINC01001179">
    <property type="protein sequence ID" value="SUZ73441.1"/>
    <property type="molecule type" value="Genomic_DNA"/>
</dbReference>
<keyword evidence="3" id="KW-0285">Flavoprotein</keyword>
<feature type="domain" description="Acyl-CoA dehydrogenase/oxidase C-terminal" evidence="6">
    <location>
        <begin position="284"/>
        <end position="438"/>
    </location>
</feature>
<dbReference type="InterPro" id="IPR006089">
    <property type="entry name" value="Acyl-CoA_DH_CS"/>
</dbReference>
<dbReference type="InterPro" id="IPR006091">
    <property type="entry name" value="Acyl-CoA_Oxase/DH_mid-dom"/>
</dbReference>
<feature type="domain" description="Acyl-CoA oxidase/dehydrogenase middle" evidence="7">
    <location>
        <begin position="177"/>
        <end position="274"/>
    </location>
</feature>
<protein>
    <recommendedName>
        <fullName evidence="10">DNA alkylation response protein</fullName>
    </recommendedName>
</protein>
<dbReference type="PANTHER" id="PTHR42707">
    <property type="entry name" value="ACYL-COA DEHYDROGENASE"/>
    <property type="match status" value="1"/>
</dbReference>
<sequence length="543" mass="59488">MGMGTSDNQPGPLESYNLFTADPVLPDAVRREGGNIDLLEAFGHEVGREETREWGRLANRNVPILHTHDQFGSRIDEVEYHPAYHSILNMAVEAGIHCMRYEQPAGDGAYVTRNALMGLITQIEMGHGCPTSMTSAAVVSLRHQPELAEVWEPLVVTRKYEHRLSPPDQKSGVLLGMGMTEKQGGSDVRANTSTASPVNGGGPGGEYRLEGHKWFTSAPMCDAFLVLAYAPRGMSCFLVPRVLPDGSRNSLRFLRLKDKLGNRSNASAELEFDDTAAWMVGEEGRGIPTIIEMVHGTRLDVANWGVSLMRQAISQAGWHVAHRDAFGSTLIDKPLMQNVLADLEIEVEAATLMITRLSGAHERMDIDERERSFARLATPVAKYWLTKQSNPVVREALECVGGNGYVEDSIMPRLYREAPLNAIWEGSGNVIALDIGRAAARNPESVEAFLDELERSRGRDATIDEQLDVLRRDLSVPGSESDARRVVEKMAIVWAATLMVEHGDPVVSDAYLMSRVAGDHGSLFGTLPGACDLAAISRRSVPV</sequence>
<evidence type="ECO:0008006" key="10">
    <source>
        <dbReference type="Google" id="ProtNLM"/>
    </source>
</evidence>
<dbReference type="Pfam" id="PF02770">
    <property type="entry name" value="Acyl-CoA_dh_M"/>
    <property type="match status" value="1"/>
</dbReference>
<dbReference type="InterPro" id="IPR052904">
    <property type="entry name" value="Acyl-CoA_dehydrogenase-like"/>
</dbReference>
<dbReference type="InterPro" id="IPR041504">
    <property type="entry name" value="AidB_N"/>
</dbReference>
<dbReference type="Gene3D" id="1.20.140.10">
    <property type="entry name" value="Butyryl-CoA Dehydrogenase, subunit A, domain 3"/>
    <property type="match status" value="1"/>
</dbReference>
<dbReference type="AlphaFoldDB" id="A0A381Q286"/>
<accession>A0A381Q286</accession>
<comment type="cofactor">
    <cofactor evidence="1">
        <name>FAD</name>
        <dbReference type="ChEBI" id="CHEBI:57692"/>
    </cofactor>
</comment>
<organism evidence="9">
    <name type="scientific">marine metagenome</name>
    <dbReference type="NCBI Taxonomy" id="408172"/>
    <lineage>
        <taxon>unclassified sequences</taxon>
        <taxon>metagenomes</taxon>
        <taxon>ecological metagenomes</taxon>
    </lineage>
</organism>
<dbReference type="SUPFAM" id="SSF47203">
    <property type="entry name" value="Acyl-CoA dehydrogenase C-terminal domain-like"/>
    <property type="match status" value="1"/>
</dbReference>
<gene>
    <name evidence="9" type="ORF">METZ01_LOCUS26295</name>
</gene>
<proteinExistence type="inferred from homology"/>
<dbReference type="PANTHER" id="PTHR42707:SF3">
    <property type="entry name" value="ACYL-COA DEHYDROGENASE AIDB-RELATED"/>
    <property type="match status" value="1"/>
</dbReference>
<keyword evidence="4" id="KW-0274">FAD</keyword>
<dbReference type="InterPro" id="IPR009075">
    <property type="entry name" value="AcylCo_DH/oxidase_C"/>
</dbReference>
<name>A0A381Q286_9ZZZZ</name>
<evidence type="ECO:0000256" key="1">
    <source>
        <dbReference type="ARBA" id="ARBA00001974"/>
    </source>
</evidence>
<feature type="domain" description="Adaptive response protein AidB N-terminal" evidence="8">
    <location>
        <begin position="8"/>
        <end position="161"/>
    </location>
</feature>
<evidence type="ECO:0000256" key="2">
    <source>
        <dbReference type="ARBA" id="ARBA00009347"/>
    </source>
</evidence>
<dbReference type="PROSITE" id="PS00073">
    <property type="entry name" value="ACYL_COA_DH_2"/>
    <property type="match status" value="1"/>
</dbReference>
<evidence type="ECO:0000256" key="5">
    <source>
        <dbReference type="SAM" id="MobiDB-lite"/>
    </source>
</evidence>
<feature type="region of interest" description="Disordered" evidence="5">
    <location>
        <begin position="184"/>
        <end position="203"/>
    </location>
</feature>
<dbReference type="InterPro" id="IPR036250">
    <property type="entry name" value="AcylCo_DH-like_C"/>
</dbReference>
<evidence type="ECO:0000259" key="6">
    <source>
        <dbReference type="Pfam" id="PF00441"/>
    </source>
</evidence>
<dbReference type="Gene3D" id="2.40.110.20">
    <property type="match status" value="1"/>
</dbReference>
<dbReference type="Pfam" id="PF18158">
    <property type="entry name" value="AidB_N"/>
    <property type="match status" value="1"/>
</dbReference>
<dbReference type="SUPFAM" id="SSF56645">
    <property type="entry name" value="Acyl-CoA dehydrogenase NM domain-like"/>
    <property type="match status" value="1"/>
</dbReference>
<reference evidence="9" key="1">
    <citation type="submission" date="2018-05" db="EMBL/GenBank/DDBJ databases">
        <authorList>
            <person name="Lanie J.A."/>
            <person name="Ng W.-L."/>
            <person name="Kazmierczak K.M."/>
            <person name="Andrzejewski T.M."/>
            <person name="Davidsen T.M."/>
            <person name="Wayne K.J."/>
            <person name="Tettelin H."/>
            <person name="Glass J.I."/>
            <person name="Rusch D."/>
            <person name="Podicherti R."/>
            <person name="Tsui H.-C.T."/>
            <person name="Winkler M.E."/>
        </authorList>
    </citation>
    <scope>NUCLEOTIDE SEQUENCE</scope>
</reference>
<dbReference type="Pfam" id="PF00441">
    <property type="entry name" value="Acyl-CoA_dh_1"/>
    <property type="match status" value="1"/>
</dbReference>
<comment type="similarity">
    <text evidence="2">Belongs to the acyl-CoA dehydrogenase family.</text>
</comment>